<keyword evidence="10" id="KW-1185">Reference proteome</keyword>
<feature type="binding site" evidence="7">
    <location>
        <begin position="84"/>
        <end position="86"/>
    </location>
    <ligand>
        <name>substrate</name>
    </ligand>
</feature>
<dbReference type="InterPro" id="IPR033704">
    <property type="entry name" value="dUTPase_trimeric"/>
</dbReference>
<dbReference type="AlphaFoldDB" id="A0A1L3GIX1"/>
<dbReference type="OrthoDB" id="9809956at2"/>
<sequence>MKTITIKIKRMRSQALLPAYMSRHAAGMDLYACPDSIMVLEPGSRAVIPTGIAVAIPPGYEGQVRPRSGLALHRGVTLVNAPGTIDADYRGEIGIILINHGSETFMVSPGDRIAQLVIAPVRQAVLELVENLDETGRNDGGFGHTGC</sequence>
<dbReference type="PANTHER" id="PTHR11241">
    <property type="entry name" value="DEOXYURIDINE 5'-TRIPHOSPHATE NUCLEOTIDOHYDROLASE"/>
    <property type="match status" value="1"/>
</dbReference>
<evidence type="ECO:0000256" key="1">
    <source>
        <dbReference type="ARBA" id="ARBA00006581"/>
    </source>
</evidence>
<dbReference type="RefSeq" id="WP_072287728.1">
    <property type="nucleotide sequence ID" value="NZ_CP015455.1"/>
</dbReference>
<dbReference type="STRING" id="29542.A6070_07355"/>
<comment type="pathway">
    <text evidence="7">Pyrimidine metabolism; dUMP biosynthesis; dUMP from dCTP (dUTP route): step 2/2.</text>
</comment>
<dbReference type="InterPro" id="IPR029054">
    <property type="entry name" value="dUTPase-like"/>
</dbReference>
<dbReference type="GO" id="GO:0004170">
    <property type="term" value="F:dUTP diphosphatase activity"/>
    <property type="evidence" value="ECO:0007669"/>
    <property type="project" value="UniProtKB-UniRule"/>
</dbReference>
<dbReference type="EC" id="3.6.1.23" evidence="7"/>
<dbReference type="Proteomes" id="UP000182264">
    <property type="component" value="Chromosome"/>
</dbReference>
<dbReference type="FunFam" id="2.70.40.10:FF:000002">
    <property type="entry name" value="dUTP diphosphatase"/>
    <property type="match status" value="1"/>
</dbReference>
<evidence type="ECO:0000256" key="3">
    <source>
        <dbReference type="ARBA" id="ARBA00022801"/>
    </source>
</evidence>
<keyword evidence="3 7" id="KW-0378">Hydrolase</keyword>
<keyword evidence="5 7" id="KW-0546">Nucleotide metabolism</keyword>
<dbReference type="Pfam" id="PF00692">
    <property type="entry name" value="dUTPase"/>
    <property type="match status" value="1"/>
</dbReference>
<evidence type="ECO:0000313" key="9">
    <source>
        <dbReference type="EMBL" id="APG25883.1"/>
    </source>
</evidence>
<proteinExistence type="inferred from homology"/>
<evidence type="ECO:0000256" key="6">
    <source>
        <dbReference type="ARBA" id="ARBA00047686"/>
    </source>
</evidence>
<dbReference type="GO" id="GO:0046081">
    <property type="term" value="P:dUTP catabolic process"/>
    <property type="evidence" value="ECO:0007669"/>
    <property type="project" value="InterPro"/>
</dbReference>
<dbReference type="PANTHER" id="PTHR11241:SF0">
    <property type="entry name" value="DEOXYURIDINE 5'-TRIPHOSPHATE NUCLEOTIDOHYDROLASE"/>
    <property type="match status" value="1"/>
</dbReference>
<evidence type="ECO:0000256" key="2">
    <source>
        <dbReference type="ARBA" id="ARBA00022723"/>
    </source>
</evidence>
<dbReference type="NCBIfam" id="TIGR00576">
    <property type="entry name" value="dut"/>
    <property type="match status" value="1"/>
</dbReference>
<feature type="binding site" evidence="7">
    <location>
        <begin position="67"/>
        <end position="69"/>
    </location>
    <ligand>
        <name>substrate</name>
    </ligand>
</feature>
<keyword evidence="2 7" id="KW-0479">Metal-binding</keyword>
<evidence type="ECO:0000256" key="4">
    <source>
        <dbReference type="ARBA" id="ARBA00022842"/>
    </source>
</evidence>
<name>A0A1L3GIX1_SYNAC</name>
<dbReference type="HAMAP" id="MF_00116">
    <property type="entry name" value="dUTPase_bact"/>
    <property type="match status" value="1"/>
</dbReference>
<dbReference type="UniPathway" id="UPA00610">
    <property type="reaction ID" value="UER00666"/>
</dbReference>
<feature type="binding site" evidence="7">
    <location>
        <position position="80"/>
    </location>
    <ligand>
        <name>substrate</name>
    </ligand>
</feature>
<keyword evidence="4 7" id="KW-0460">Magnesium</keyword>
<comment type="caution">
    <text evidence="7">Lacks conserved residue(s) required for the propagation of feature annotation.</text>
</comment>
<comment type="catalytic activity">
    <reaction evidence="6 7">
        <text>dUTP + H2O = dUMP + diphosphate + H(+)</text>
        <dbReference type="Rhea" id="RHEA:10248"/>
        <dbReference type="ChEBI" id="CHEBI:15377"/>
        <dbReference type="ChEBI" id="CHEBI:15378"/>
        <dbReference type="ChEBI" id="CHEBI:33019"/>
        <dbReference type="ChEBI" id="CHEBI:61555"/>
        <dbReference type="ChEBI" id="CHEBI:246422"/>
        <dbReference type="EC" id="3.6.1.23"/>
    </reaction>
</comment>
<dbReference type="InterPro" id="IPR036157">
    <property type="entry name" value="dUTPase-like_sf"/>
</dbReference>
<reference evidence="9 10" key="1">
    <citation type="journal article" date="2017" name="Genome Announc.">
        <title>Complete Genome Sequences of Two Acetylene-Fermenting Pelobacter acetylenicus Strains.</title>
        <authorList>
            <person name="Sutton J.M."/>
            <person name="Baesman S.M."/>
            <person name="Fierst J.L."/>
            <person name="Poret-Peterson A.T."/>
            <person name="Oremland R.S."/>
            <person name="Dunlap D.S."/>
            <person name="Akob D.M."/>
        </authorList>
    </citation>
    <scope>NUCLEOTIDE SEQUENCE [LARGE SCALE GENOMIC DNA]</scope>
    <source>
        <strain evidence="9 10">DSM 3247</strain>
    </source>
</reference>
<evidence type="ECO:0000313" key="10">
    <source>
        <dbReference type="Proteomes" id="UP000182264"/>
    </source>
</evidence>
<dbReference type="GO" id="GO:0000287">
    <property type="term" value="F:magnesium ion binding"/>
    <property type="evidence" value="ECO:0007669"/>
    <property type="project" value="UniProtKB-UniRule"/>
</dbReference>
<gene>
    <name evidence="7" type="primary">dut</name>
    <name evidence="9" type="ORF">A7E75_13325</name>
</gene>
<dbReference type="GO" id="GO:0006226">
    <property type="term" value="P:dUMP biosynthetic process"/>
    <property type="evidence" value="ECO:0007669"/>
    <property type="project" value="UniProtKB-UniRule"/>
</dbReference>
<evidence type="ECO:0000259" key="8">
    <source>
        <dbReference type="Pfam" id="PF00692"/>
    </source>
</evidence>
<dbReference type="CDD" id="cd07557">
    <property type="entry name" value="trimeric_dUTPase"/>
    <property type="match status" value="1"/>
</dbReference>
<dbReference type="InterPro" id="IPR008181">
    <property type="entry name" value="dUTPase"/>
</dbReference>
<dbReference type="SUPFAM" id="SSF51283">
    <property type="entry name" value="dUTPase-like"/>
    <property type="match status" value="1"/>
</dbReference>
<dbReference type="EMBL" id="CP015518">
    <property type="protein sequence ID" value="APG25883.1"/>
    <property type="molecule type" value="Genomic_DNA"/>
</dbReference>
<protein>
    <recommendedName>
        <fullName evidence="7">Deoxyuridine 5'-triphosphate nucleotidohydrolase</fullName>
        <shortName evidence="7">dUTPase</shortName>
        <ecNumber evidence="7">3.6.1.23</ecNumber>
    </recommendedName>
    <alternativeName>
        <fullName evidence="7">dUTP pyrophosphatase</fullName>
    </alternativeName>
</protein>
<comment type="similarity">
    <text evidence="1 7">Belongs to the dUTPase family.</text>
</comment>
<organism evidence="9 10">
    <name type="scientific">Syntrophotalea acetylenica</name>
    <name type="common">Pelobacter acetylenicus</name>
    <dbReference type="NCBI Taxonomy" id="29542"/>
    <lineage>
        <taxon>Bacteria</taxon>
        <taxon>Pseudomonadati</taxon>
        <taxon>Thermodesulfobacteriota</taxon>
        <taxon>Desulfuromonadia</taxon>
        <taxon>Desulfuromonadales</taxon>
        <taxon>Syntrophotaleaceae</taxon>
        <taxon>Syntrophotalea</taxon>
    </lineage>
</organism>
<accession>A0A1L3GIX1</accession>
<evidence type="ECO:0000256" key="5">
    <source>
        <dbReference type="ARBA" id="ARBA00023080"/>
    </source>
</evidence>
<feature type="domain" description="dUTPase-like" evidence="8">
    <location>
        <begin position="17"/>
        <end position="146"/>
    </location>
</feature>
<dbReference type="KEGG" id="pace:A6070_07355"/>
<evidence type="ECO:0000256" key="7">
    <source>
        <dbReference type="HAMAP-Rule" id="MF_00116"/>
    </source>
</evidence>
<comment type="function">
    <text evidence="7">This enzyme is involved in nucleotide metabolism: it produces dUMP, the immediate precursor of thymidine nucleotides and it decreases the intracellular concentration of dUTP so that uracil cannot be incorporated into DNA.</text>
</comment>
<dbReference type="NCBIfam" id="NF001862">
    <property type="entry name" value="PRK00601.1"/>
    <property type="match status" value="1"/>
</dbReference>
<dbReference type="Gene3D" id="2.70.40.10">
    <property type="match status" value="1"/>
</dbReference>
<comment type="cofactor">
    <cofactor evidence="7">
        <name>Mg(2+)</name>
        <dbReference type="ChEBI" id="CHEBI:18420"/>
    </cofactor>
</comment>